<feature type="domain" description="Poly A polymerase head" evidence="3">
    <location>
        <begin position="112"/>
        <end position="237"/>
    </location>
</feature>
<evidence type="ECO:0000259" key="3">
    <source>
        <dbReference type="Pfam" id="PF01743"/>
    </source>
</evidence>
<name>A0ABS3RSH6_9ACTN</name>
<dbReference type="Gene3D" id="3.30.460.10">
    <property type="entry name" value="Beta Polymerase, domain 2"/>
    <property type="match status" value="1"/>
</dbReference>
<comment type="similarity">
    <text evidence="2">Belongs to the tRNA nucleotidyltransferase/poly(A) polymerase family.</text>
</comment>
<keyword evidence="5" id="KW-1185">Reference proteome</keyword>
<keyword evidence="2" id="KW-0694">RNA-binding</keyword>
<dbReference type="InterPro" id="IPR002646">
    <property type="entry name" value="PolA_pol_head_dom"/>
</dbReference>
<evidence type="ECO:0000256" key="2">
    <source>
        <dbReference type="RuleBase" id="RU003953"/>
    </source>
</evidence>
<dbReference type="Proteomes" id="UP000680206">
    <property type="component" value="Unassembled WGS sequence"/>
</dbReference>
<reference evidence="4 5" key="1">
    <citation type="submission" date="2021-03" db="EMBL/GenBank/DDBJ databases">
        <title>Actinomadura violae sp. nov., isolated from lichen in Thailand.</title>
        <authorList>
            <person name="Kanchanasin P."/>
            <person name="Saeng-In P."/>
            <person name="Phongsopitanun W."/>
            <person name="Yuki M."/>
            <person name="Kudo T."/>
            <person name="Ohkuma M."/>
            <person name="Tanasupawat S."/>
        </authorList>
    </citation>
    <scope>NUCLEOTIDE SEQUENCE [LARGE SCALE GENOMIC DNA]</scope>
    <source>
        <strain evidence="4 5">LCR2-06</strain>
    </source>
</reference>
<comment type="caution">
    <text evidence="4">The sequence shown here is derived from an EMBL/GenBank/DDBJ whole genome shotgun (WGS) entry which is preliminary data.</text>
</comment>
<protein>
    <recommendedName>
        <fullName evidence="3">Poly A polymerase head domain-containing protein</fullName>
    </recommendedName>
</protein>
<accession>A0ABS3RSH6</accession>
<dbReference type="InterPro" id="IPR043519">
    <property type="entry name" value="NT_sf"/>
</dbReference>
<dbReference type="SUPFAM" id="SSF81301">
    <property type="entry name" value="Nucleotidyltransferase"/>
    <property type="match status" value="1"/>
</dbReference>
<dbReference type="EMBL" id="JAGEPF010000011">
    <property type="protein sequence ID" value="MBO2459704.1"/>
    <property type="molecule type" value="Genomic_DNA"/>
</dbReference>
<organism evidence="4 5">
    <name type="scientific">Actinomadura violacea</name>
    <dbReference type="NCBI Taxonomy" id="2819934"/>
    <lineage>
        <taxon>Bacteria</taxon>
        <taxon>Bacillati</taxon>
        <taxon>Actinomycetota</taxon>
        <taxon>Actinomycetes</taxon>
        <taxon>Streptosporangiales</taxon>
        <taxon>Thermomonosporaceae</taxon>
        <taxon>Actinomadura</taxon>
    </lineage>
</organism>
<evidence type="ECO:0000256" key="1">
    <source>
        <dbReference type="ARBA" id="ARBA00022679"/>
    </source>
</evidence>
<proteinExistence type="inferred from homology"/>
<evidence type="ECO:0000313" key="4">
    <source>
        <dbReference type="EMBL" id="MBO2459704.1"/>
    </source>
</evidence>
<keyword evidence="1 2" id="KW-0808">Transferase</keyword>
<dbReference type="Pfam" id="PF01743">
    <property type="entry name" value="PolyA_pol"/>
    <property type="match status" value="1"/>
</dbReference>
<gene>
    <name evidence="4" type="ORF">J4709_19180</name>
</gene>
<evidence type="ECO:0000313" key="5">
    <source>
        <dbReference type="Proteomes" id="UP000680206"/>
    </source>
</evidence>
<sequence length="364" mass="39355">MMVDDRIDGRRIAGFVYNAPAGAETPLDSYDHVLVDGDEGVPVRSLPECLDRVERCGPLPPQRSPEAIHRVEDVAVDMPDVVGRLTDGAPEPVGPFFALLFARVWELGHLIWAVGGVVRDLVGDGPGAKVNDLDFSGTVPPGLMASLVRDVLSGMGIRGCYPIVKVSSGRVCSATLEQHGEPLLEYKALDLRGFPFAVTGGDLGRDAEVRDLTVNSIHYDPRYRLILDPTRRGLAHLGCASGVQDVDDVEDMGGADGGVVRVLWVPYRDGVPAEQAGVLLRLVKFVVRWRGEGRRIEFAQPVHWAAALPADLLSRVSADGWKRLRKARDAYLGHYPAAAALEAAGDIGPMAVRLLRELDVRGGR</sequence>